<keyword evidence="2" id="KW-0813">Transport</keyword>
<feature type="compositionally biased region" description="Low complexity" evidence="3">
    <location>
        <begin position="162"/>
        <end position="176"/>
    </location>
</feature>
<feature type="region of interest" description="Disordered" evidence="3">
    <location>
        <begin position="162"/>
        <end position="187"/>
    </location>
</feature>
<accession>B0DC94</accession>
<dbReference type="GeneID" id="6077346"/>
<dbReference type="HOGENOM" id="CLU_000604_45_3_1"/>
<dbReference type="FunCoup" id="B0DC94">
    <property type="interactions" value="68"/>
</dbReference>
<dbReference type="Gene3D" id="3.40.50.300">
    <property type="entry name" value="P-loop containing nucleotide triphosphate hydrolases"/>
    <property type="match status" value="2"/>
</dbReference>
<dbReference type="GO" id="GO:0016887">
    <property type="term" value="F:ATP hydrolysis activity"/>
    <property type="evidence" value="ECO:0007669"/>
    <property type="project" value="InterPro"/>
</dbReference>
<evidence type="ECO:0000256" key="3">
    <source>
        <dbReference type="SAM" id="MobiDB-lite"/>
    </source>
</evidence>
<dbReference type="PANTHER" id="PTHR43117:SF4">
    <property type="entry name" value="OSMOPROTECTANT IMPORT ATP-BINDING PROTEIN OSMV"/>
    <property type="match status" value="1"/>
</dbReference>
<dbReference type="STRING" id="486041.B0DC94"/>
<feature type="domain" description="ABC transporter" evidence="4">
    <location>
        <begin position="100"/>
        <end position="377"/>
    </location>
</feature>
<keyword evidence="6" id="KW-1185">Reference proteome</keyword>
<dbReference type="PROSITE" id="PS50893">
    <property type="entry name" value="ABC_TRANSPORTER_2"/>
    <property type="match status" value="1"/>
</dbReference>
<dbReference type="OrthoDB" id="10255969at2759"/>
<proteinExistence type="inferred from homology"/>
<dbReference type="KEGG" id="lbc:LACBIDRAFT_327612"/>
<evidence type="ECO:0000256" key="2">
    <source>
        <dbReference type="ARBA" id="ARBA00022448"/>
    </source>
</evidence>
<dbReference type="EMBL" id="DS547103">
    <property type="protein sequence ID" value="EDR07859.1"/>
    <property type="molecule type" value="Genomic_DNA"/>
</dbReference>
<dbReference type="Pfam" id="PF00005">
    <property type="entry name" value="ABC_tran"/>
    <property type="match status" value="1"/>
</dbReference>
<evidence type="ECO:0000256" key="1">
    <source>
        <dbReference type="ARBA" id="ARBA00005417"/>
    </source>
</evidence>
<dbReference type="SUPFAM" id="SSF52540">
    <property type="entry name" value="P-loop containing nucleoside triphosphate hydrolases"/>
    <property type="match status" value="2"/>
</dbReference>
<organism evidence="6">
    <name type="scientific">Laccaria bicolor (strain S238N-H82 / ATCC MYA-4686)</name>
    <name type="common">Bicoloured deceiver</name>
    <name type="synonym">Laccaria laccata var. bicolor</name>
    <dbReference type="NCBI Taxonomy" id="486041"/>
    <lineage>
        <taxon>Eukaryota</taxon>
        <taxon>Fungi</taxon>
        <taxon>Dikarya</taxon>
        <taxon>Basidiomycota</taxon>
        <taxon>Agaricomycotina</taxon>
        <taxon>Agaricomycetes</taxon>
        <taxon>Agaricomycetidae</taxon>
        <taxon>Agaricales</taxon>
        <taxon>Agaricineae</taxon>
        <taxon>Hydnangiaceae</taxon>
        <taxon>Laccaria</taxon>
    </lineage>
</organism>
<name>B0DC94_LACBS</name>
<dbReference type="RefSeq" id="XP_001881648.1">
    <property type="nucleotide sequence ID" value="XM_001881613.1"/>
</dbReference>
<comment type="similarity">
    <text evidence="1">Belongs to the ABC transporter superfamily.</text>
</comment>
<gene>
    <name evidence="5" type="ORF">LACBIDRAFT_327612</name>
</gene>
<sequence>MKAPEVLLLDEPLTGLDPTSRTHLLALLQDLHASRSPRIIIGMRAQEELPGWVTHVLDVGEGGVIPMTRERWRGLQRAEEKGKEGRDESKERVEEGELVVDLKGVGVKYGNRTVLKDITWQIREGERWHLQGSNGSGKTTLLSLLTGDHPQSYTQAHLHLPSLSPASSSSPSTTHPYRTHHLNPRKRTPTAHLRTLIGVVSPELFDAFPRRHPGMTVWEAVVTGFGGGFVPLKGSERVGEVRVADEELGFEVGEPSEVEKEERRREVEKWRISRCWEVLAALGPRAWSTAGTPETEREFATRRFTALSPGEQRIVLLMRALVSRPPLVLLDEVWSGMDEGMICAVRKYLTTEGGVGEGQAVVVITHWEEEVPWVGWE</sequence>
<dbReference type="Proteomes" id="UP000001194">
    <property type="component" value="Unassembled WGS sequence"/>
</dbReference>
<evidence type="ECO:0000313" key="5">
    <source>
        <dbReference type="EMBL" id="EDR07859.1"/>
    </source>
</evidence>
<protein>
    <submittedName>
        <fullName evidence="5">Predicted protein</fullName>
    </submittedName>
</protein>
<dbReference type="InterPro" id="IPR003439">
    <property type="entry name" value="ABC_transporter-like_ATP-bd"/>
</dbReference>
<evidence type="ECO:0000259" key="4">
    <source>
        <dbReference type="PROSITE" id="PS50893"/>
    </source>
</evidence>
<reference evidence="5 6" key="1">
    <citation type="journal article" date="2008" name="Nature">
        <title>The genome of Laccaria bicolor provides insights into mycorrhizal symbiosis.</title>
        <authorList>
            <person name="Martin F."/>
            <person name="Aerts A."/>
            <person name="Ahren D."/>
            <person name="Brun A."/>
            <person name="Danchin E.G.J."/>
            <person name="Duchaussoy F."/>
            <person name="Gibon J."/>
            <person name="Kohler A."/>
            <person name="Lindquist E."/>
            <person name="Pereda V."/>
            <person name="Salamov A."/>
            <person name="Shapiro H.J."/>
            <person name="Wuyts J."/>
            <person name="Blaudez D."/>
            <person name="Buee M."/>
            <person name="Brokstein P."/>
            <person name="Canbaeck B."/>
            <person name="Cohen D."/>
            <person name="Courty P.E."/>
            <person name="Coutinho P.M."/>
            <person name="Delaruelle C."/>
            <person name="Detter J.C."/>
            <person name="Deveau A."/>
            <person name="DiFazio S."/>
            <person name="Duplessis S."/>
            <person name="Fraissinet-Tachet L."/>
            <person name="Lucic E."/>
            <person name="Frey-Klett P."/>
            <person name="Fourrey C."/>
            <person name="Feussner I."/>
            <person name="Gay G."/>
            <person name="Grimwood J."/>
            <person name="Hoegger P.J."/>
            <person name="Jain P."/>
            <person name="Kilaru S."/>
            <person name="Labbe J."/>
            <person name="Lin Y.C."/>
            <person name="Legue V."/>
            <person name="Le Tacon F."/>
            <person name="Marmeisse R."/>
            <person name="Melayah D."/>
            <person name="Montanini B."/>
            <person name="Muratet M."/>
            <person name="Nehls U."/>
            <person name="Niculita-Hirzel H."/>
            <person name="Oudot-Le Secq M.P."/>
            <person name="Peter M."/>
            <person name="Quesneville H."/>
            <person name="Rajashekar B."/>
            <person name="Reich M."/>
            <person name="Rouhier N."/>
            <person name="Schmutz J."/>
            <person name="Yin T."/>
            <person name="Chalot M."/>
            <person name="Henrissat B."/>
            <person name="Kuees U."/>
            <person name="Lucas S."/>
            <person name="Van de Peer Y."/>
            <person name="Podila G.K."/>
            <person name="Polle A."/>
            <person name="Pukkila P.J."/>
            <person name="Richardson P.M."/>
            <person name="Rouze P."/>
            <person name="Sanders I.R."/>
            <person name="Stajich J.E."/>
            <person name="Tunlid A."/>
            <person name="Tuskan G."/>
            <person name="Grigoriev I.V."/>
        </authorList>
    </citation>
    <scope>NUCLEOTIDE SEQUENCE [LARGE SCALE GENOMIC DNA]</scope>
    <source>
        <strain evidence="6">S238N-H82 / ATCC MYA-4686</strain>
    </source>
</reference>
<dbReference type="InParanoid" id="B0DC94"/>
<evidence type="ECO:0000313" key="6">
    <source>
        <dbReference type="Proteomes" id="UP000001194"/>
    </source>
</evidence>
<dbReference type="InterPro" id="IPR027417">
    <property type="entry name" value="P-loop_NTPase"/>
</dbReference>
<dbReference type="AlphaFoldDB" id="B0DC94"/>
<dbReference type="GO" id="GO:0005524">
    <property type="term" value="F:ATP binding"/>
    <property type="evidence" value="ECO:0007669"/>
    <property type="project" value="InterPro"/>
</dbReference>
<feature type="compositionally biased region" description="Basic residues" evidence="3">
    <location>
        <begin position="177"/>
        <end position="187"/>
    </location>
</feature>
<dbReference type="PANTHER" id="PTHR43117">
    <property type="entry name" value="OSMOPROTECTANT IMPORT ATP-BINDING PROTEIN OSMV"/>
    <property type="match status" value="1"/>
</dbReference>